<comment type="caution">
    <text evidence="1">The sequence shown here is derived from an EMBL/GenBank/DDBJ whole genome shotgun (WGS) entry which is preliminary data.</text>
</comment>
<name>A0A0A2B0W0_PROMR</name>
<dbReference type="GO" id="GO:0001217">
    <property type="term" value="F:DNA-binding transcription repressor activity"/>
    <property type="evidence" value="ECO:0007669"/>
    <property type="project" value="TreeGrafter"/>
</dbReference>
<dbReference type="GO" id="GO:0000976">
    <property type="term" value="F:transcription cis-regulatory region binding"/>
    <property type="evidence" value="ECO:0007669"/>
    <property type="project" value="TreeGrafter"/>
</dbReference>
<gene>
    <name evidence="1" type="ORF">EV01_0994</name>
</gene>
<dbReference type="RefSeq" id="WP_032517573.1">
    <property type="nucleotide sequence ID" value="NZ_JNAR01000013.1"/>
</dbReference>
<dbReference type="PANTHER" id="PTHR42182">
    <property type="entry name" value="SLL0359 PROTEIN"/>
    <property type="match status" value="1"/>
</dbReference>
<evidence type="ECO:0000313" key="1">
    <source>
        <dbReference type="EMBL" id="KGG07718.1"/>
    </source>
</evidence>
<dbReference type="Proteomes" id="UP000030481">
    <property type="component" value="Unassembled WGS sequence"/>
</dbReference>
<reference evidence="2" key="1">
    <citation type="journal article" date="2014" name="Sci. Data">
        <title>Genomes of diverse isolates of the marine cyanobacterium Prochlorococcus.</title>
        <authorList>
            <person name="Biller S."/>
            <person name="Berube P."/>
            <person name="Thompson J."/>
            <person name="Kelly L."/>
            <person name="Roggensack S."/>
            <person name="Awad L."/>
            <person name="Roache-Johnson K."/>
            <person name="Ding H."/>
            <person name="Giovannoni S.J."/>
            <person name="Moore L.R."/>
            <person name="Chisholm S.W."/>
        </authorList>
    </citation>
    <scope>NUCLEOTIDE SEQUENCE [LARGE SCALE GENOMIC DNA]</scope>
</reference>
<dbReference type="InterPro" id="IPR027360">
    <property type="entry name" value="AbrB-like"/>
</dbReference>
<dbReference type="EMBL" id="JNAR01000013">
    <property type="protein sequence ID" value="KGG07718.1"/>
    <property type="molecule type" value="Genomic_DNA"/>
</dbReference>
<proteinExistence type="predicted"/>
<accession>A0A0A2B0W0</accession>
<evidence type="ECO:0000313" key="2">
    <source>
        <dbReference type="Proteomes" id="UP000030481"/>
    </source>
</evidence>
<protein>
    <submittedName>
        <fullName evidence="1">AbrB family transciptional regulator</fullName>
    </submittedName>
</protein>
<dbReference type="PANTHER" id="PTHR42182:SF1">
    <property type="entry name" value="SLL0359 PROTEIN"/>
    <property type="match status" value="1"/>
</dbReference>
<dbReference type="GO" id="GO:0032993">
    <property type="term" value="C:protein-DNA complex"/>
    <property type="evidence" value="ECO:0007669"/>
    <property type="project" value="TreeGrafter"/>
</dbReference>
<dbReference type="Pfam" id="PF14250">
    <property type="entry name" value="AbrB-like"/>
    <property type="match status" value="1"/>
</dbReference>
<dbReference type="AlphaFoldDB" id="A0A0A2B0W0"/>
<organism evidence="1 2">
    <name type="scientific">Prochlorococcus marinus str. MIT 9401</name>
    <dbReference type="NCBI Taxonomy" id="167551"/>
    <lineage>
        <taxon>Bacteria</taxon>
        <taxon>Bacillati</taxon>
        <taxon>Cyanobacteriota</taxon>
        <taxon>Cyanophyceae</taxon>
        <taxon>Synechococcales</taxon>
        <taxon>Prochlorococcaceae</taxon>
        <taxon>Prochlorococcus</taxon>
    </lineage>
</organism>
<sequence length="117" mass="12959">MLEGKELLEKAKLLSKKSEDEIAKGCGYVGPGGRILRKSFYRALIEAKGYKIGKGRLGKNGNRTSRGRQTEFKTKVHGNGNLLIGHAYTKKLGLEPGQEFKIDLKKESKTICLIPLN</sequence>